<dbReference type="InterPro" id="IPR025608">
    <property type="entry name" value="TcpE"/>
</dbReference>
<reference evidence="2 3" key="1">
    <citation type="journal article" date="2020" name="Int. J. Med. Microbiol.">
        <title>Discovery of Paenibacillus larvae ERIC V: Phenotypic and genomic comparison to genotypes ERIC I-IV reveal different inventories of virulence factors which correlate with epidemiological prevalences of American Foulbrood.</title>
        <authorList>
            <person name="Beims H."/>
            <person name="Bunk B."/>
            <person name="Erler S."/>
            <person name="Mohr K.I."/>
            <person name="Sproer C."/>
            <person name="Pradella S."/>
            <person name="Gunther G."/>
            <person name="Rohde M."/>
            <person name="von der Ohe W."/>
            <person name="Steinert M."/>
        </authorList>
    </citation>
    <scope>NUCLEOTIDE SEQUENCE [LARGE SCALE GENOMIC DNA]</scope>
    <source>
        <strain evidence="2">Eric_V</strain>
    </source>
</reference>
<dbReference type="Pfam" id="PF12648">
    <property type="entry name" value="TcpE"/>
    <property type="match status" value="1"/>
</dbReference>
<dbReference type="EMBL" id="CP019717">
    <property type="protein sequence ID" value="QHZ53351.1"/>
    <property type="molecule type" value="Genomic_DNA"/>
</dbReference>
<keyword evidence="1" id="KW-1133">Transmembrane helix</keyword>
<evidence type="ECO:0000313" key="3">
    <source>
        <dbReference type="Proteomes" id="UP000464330"/>
    </source>
</evidence>
<dbReference type="Proteomes" id="UP000464330">
    <property type="component" value="Chromosome"/>
</dbReference>
<accession>A0A6C0QXV7</accession>
<evidence type="ECO:0000256" key="1">
    <source>
        <dbReference type="SAM" id="Phobius"/>
    </source>
</evidence>
<dbReference type="RefSeq" id="WP_172423666.1">
    <property type="nucleotide sequence ID" value="NZ_CP019717.1"/>
</dbReference>
<sequence>MKEAYNYKKVFEEPYVIYQITRNVIIPFGIPVTKSIIFLIVFGIMALCWKFFFALGKAIPGMIPVLYVGIPYGISTLVMRIKPNGKKLPYFLWDLWMYYTGIFLPKKKYAGDQEVLYLDQKEIRFTPVTIKTKEKEGKYATEDTV</sequence>
<dbReference type="AlphaFoldDB" id="A0A6C0QXV7"/>
<keyword evidence="1" id="KW-0472">Membrane</keyword>
<organism evidence="2 3">
    <name type="scientific">Paenibacillus larvae subsp. larvae</name>
    <dbReference type="NCBI Taxonomy" id="147375"/>
    <lineage>
        <taxon>Bacteria</taxon>
        <taxon>Bacillati</taxon>
        <taxon>Bacillota</taxon>
        <taxon>Bacilli</taxon>
        <taxon>Bacillales</taxon>
        <taxon>Paenibacillaceae</taxon>
        <taxon>Paenibacillus</taxon>
    </lineage>
</organism>
<protein>
    <submittedName>
        <fullName evidence="2">TcpE family protein</fullName>
    </submittedName>
</protein>
<gene>
    <name evidence="2" type="ORF">ERICV_04300</name>
</gene>
<evidence type="ECO:0000313" key="2">
    <source>
        <dbReference type="EMBL" id="QHZ53351.1"/>
    </source>
</evidence>
<proteinExistence type="predicted"/>
<feature type="transmembrane region" description="Helical" evidence="1">
    <location>
        <begin position="61"/>
        <end position="79"/>
    </location>
</feature>
<name>A0A6C0QXV7_9BACL</name>
<keyword evidence="1" id="KW-0812">Transmembrane</keyword>